<dbReference type="EMBL" id="FOYP01000001">
    <property type="protein sequence ID" value="SFR37238.1"/>
    <property type="molecule type" value="Genomic_DNA"/>
</dbReference>
<dbReference type="Gene3D" id="3.10.350.10">
    <property type="entry name" value="LysM domain"/>
    <property type="match status" value="1"/>
</dbReference>
<dbReference type="InterPro" id="IPR018392">
    <property type="entry name" value="LysM"/>
</dbReference>
<dbReference type="SMART" id="SM00062">
    <property type="entry name" value="PBPb"/>
    <property type="match status" value="1"/>
</dbReference>
<dbReference type="PANTHER" id="PTHR35936">
    <property type="entry name" value="MEMBRANE-BOUND LYTIC MUREIN TRANSGLYCOSYLASE F"/>
    <property type="match status" value="1"/>
</dbReference>
<dbReference type="AlphaFoldDB" id="A0A1I6G4W0"/>
<evidence type="ECO:0000313" key="4">
    <source>
        <dbReference type="Proteomes" id="UP000199478"/>
    </source>
</evidence>
<evidence type="ECO:0000313" key="3">
    <source>
        <dbReference type="EMBL" id="SFR37238.1"/>
    </source>
</evidence>
<dbReference type="InterPro" id="IPR001638">
    <property type="entry name" value="Solute-binding_3/MltF_N"/>
</dbReference>
<gene>
    <name evidence="3" type="ORF">SAMN04488005_1087</name>
</gene>
<dbReference type="PANTHER" id="PTHR35936:SF19">
    <property type="entry name" value="AMINO-ACID-BINDING PROTEIN YXEM-RELATED"/>
    <property type="match status" value="1"/>
</dbReference>
<dbReference type="SMART" id="SM00257">
    <property type="entry name" value="LysM"/>
    <property type="match status" value="1"/>
</dbReference>
<dbReference type="OrthoDB" id="8479038at2"/>
<dbReference type="SUPFAM" id="SSF53850">
    <property type="entry name" value="Periplasmic binding protein-like II"/>
    <property type="match status" value="1"/>
</dbReference>
<name>A0A1I6G4W0_9RHOB</name>
<dbReference type="CDD" id="cd00118">
    <property type="entry name" value="LysM"/>
    <property type="match status" value="1"/>
</dbReference>
<dbReference type="InterPro" id="IPR036779">
    <property type="entry name" value="LysM_dom_sf"/>
</dbReference>
<evidence type="ECO:0000256" key="1">
    <source>
        <dbReference type="ARBA" id="ARBA00022729"/>
    </source>
</evidence>
<dbReference type="SUPFAM" id="SSF54106">
    <property type="entry name" value="LysM domain"/>
    <property type="match status" value="1"/>
</dbReference>
<accession>A0A1I6G4W0</accession>
<organism evidence="3 4">
    <name type="scientific">Yoonia tamlensis</name>
    <dbReference type="NCBI Taxonomy" id="390270"/>
    <lineage>
        <taxon>Bacteria</taxon>
        <taxon>Pseudomonadati</taxon>
        <taxon>Pseudomonadota</taxon>
        <taxon>Alphaproteobacteria</taxon>
        <taxon>Rhodobacterales</taxon>
        <taxon>Paracoccaceae</taxon>
        <taxon>Yoonia</taxon>
    </lineage>
</organism>
<dbReference type="PROSITE" id="PS51782">
    <property type="entry name" value="LYSM"/>
    <property type="match status" value="1"/>
</dbReference>
<reference evidence="4" key="1">
    <citation type="submission" date="2016-10" db="EMBL/GenBank/DDBJ databases">
        <authorList>
            <person name="Varghese N."/>
            <person name="Submissions S."/>
        </authorList>
    </citation>
    <scope>NUCLEOTIDE SEQUENCE [LARGE SCALE GENOMIC DNA]</scope>
    <source>
        <strain evidence="4">DSM 26879</strain>
    </source>
</reference>
<evidence type="ECO:0000259" key="2">
    <source>
        <dbReference type="PROSITE" id="PS51782"/>
    </source>
</evidence>
<keyword evidence="1" id="KW-0732">Signal</keyword>
<feature type="domain" description="LysM" evidence="2">
    <location>
        <begin position="47"/>
        <end position="96"/>
    </location>
</feature>
<dbReference type="Pfam" id="PF01476">
    <property type="entry name" value="LysM"/>
    <property type="match status" value="1"/>
</dbReference>
<sequence length="371" mass="38928">MPTGARGPQVVQLVQRYEKQMKTTQLSMAAAITFAAATAASAQEACTSYTVQPGDSLSAIARTAYGNISFQQVWDANRTQIGSNPNSISVGMTLRLPCADGSLPGESPAVAAAPAPAPVAPASGPLNIRLVTGSDYPPFTEESMEGGGVFTQLVRAAADAVAPQAQTSVTFVNDWGSHMDVLLPSGAFDGTFPWVLPDCEAASLTDDMQARCDNYLFADPVYEIVTGLVTRADDVLATAASADAFRGKRVCVPEGYAAILLAGGGLTESDVTYVRPTNPSACFTELAAGNLDAVEMELSQAADIVGKLGLTDQITVNDQLTSISVLTVYVHKENPRADEILSTINSGIEAIRQNGKWFEVVQAGFAAYYAQ</sequence>
<dbReference type="STRING" id="390270.SAMN04488005_1087"/>
<dbReference type="Gene3D" id="3.40.190.10">
    <property type="entry name" value="Periplasmic binding protein-like II"/>
    <property type="match status" value="2"/>
</dbReference>
<keyword evidence="4" id="KW-1185">Reference proteome</keyword>
<dbReference type="Proteomes" id="UP000199478">
    <property type="component" value="Unassembled WGS sequence"/>
</dbReference>
<protein>
    <submittedName>
        <fullName evidence="3">Polar amino acid transport system substrate-binding protein</fullName>
    </submittedName>
</protein>
<proteinExistence type="predicted"/>